<dbReference type="PRINTS" id="PR00261">
    <property type="entry name" value="LDLRECEPTOR"/>
</dbReference>
<dbReference type="InterPro" id="IPR035976">
    <property type="entry name" value="Sushi/SCR/CCP_sf"/>
</dbReference>
<dbReference type="Pfam" id="PF00089">
    <property type="entry name" value="Trypsin"/>
    <property type="match status" value="1"/>
</dbReference>
<evidence type="ECO:0000256" key="5">
    <source>
        <dbReference type="ARBA" id="ARBA00023180"/>
    </source>
</evidence>
<dbReference type="InterPro" id="IPR018114">
    <property type="entry name" value="TRYPSIN_HIS"/>
</dbReference>
<keyword evidence="4 6" id="KW-1015">Disulfide bond</keyword>
<evidence type="ECO:0000313" key="10">
    <source>
        <dbReference type="Proteomes" id="UP000695007"/>
    </source>
</evidence>
<keyword evidence="3" id="KW-0732">Signal</keyword>
<dbReference type="InterPro" id="IPR023415">
    <property type="entry name" value="LDLR_class-A_CS"/>
</dbReference>
<reference evidence="11" key="1">
    <citation type="submission" date="2025-08" db="UniProtKB">
        <authorList>
            <consortium name="RefSeq"/>
        </authorList>
    </citation>
    <scope>IDENTIFICATION</scope>
</reference>
<dbReference type="RefSeq" id="XP_011502562.1">
    <property type="nucleotide sequence ID" value="XM_011504260.1"/>
</dbReference>
<feature type="disulfide bond" evidence="6">
    <location>
        <begin position="49"/>
        <end position="67"/>
    </location>
</feature>
<evidence type="ECO:0000256" key="4">
    <source>
        <dbReference type="ARBA" id="ARBA00023157"/>
    </source>
</evidence>
<dbReference type="SUPFAM" id="SSF57424">
    <property type="entry name" value="LDL receptor-like module"/>
    <property type="match status" value="3"/>
</dbReference>
<dbReference type="InterPro" id="IPR000436">
    <property type="entry name" value="Sushi_SCR_CCP_dom"/>
</dbReference>
<dbReference type="CDD" id="cd00112">
    <property type="entry name" value="LDLa"/>
    <property type="match status" value="3"/>
</dbReference>
<feature type="domain" description="Sushi" evidence="9">
    <location>
        <begin position="260"/>
        <end position="319"/>
    </location>
</feature>
<keyword evidence="10" id="KW-1185">Reference proteome</keyword>
<dbReference type="PROSITE" id="PS01209">
    <property type="entry name" value="LDLRA_1"/>
    <property type="match status" value="2"/>
</dbReference>
<gene>
    <name evidence="11" type="primary">LOC105365961</name>
</gene>
<organism evidence="10 11">
    <name type="scientific">Ceratosolen solmsi marchali</name>
    <dbReference type="NCBI Taxonomy" id="326594"/>
    <lineage>
        <taxon>Eukaryota</taxon>
        <taxon>Metazoa</taxon>
        <taxon>Ecdysozoa</taxon>
        <taxon>Arthropoda</taxon>
        <taxon>Hexapoda</taxon>
        <taxon>Insecta</taxon>
        <taxon>Pterygota</taxon>
        <taxon>Neoptera</taxon>
        <taxon>Endopterygota</taxon>
        <taxon>Hymenoptera</taxon>
        <taxon>Apocrita</taxon>
        <taxon>Proctotrupomorpha</taxon>
        <taxon>Chalcidoidea</taxon>
        <taxon>Agaonidae</taxon>
        <taxon>Agaoninae</taxon>
        <taxon>Ceratosolen</taxon>
    </lineage>
</organism>
<evidence type="ECO:0000256" key="3">
    <source>
        <dbReference type="ARBA" id="ARBA00022729"/>
    </source>
</evidence>
<dbReference type="InterPro" id="IPR036055">
    <property type="entry name" value="LDL_receptor-like_sf"/>
</dbReference>
<dbReference type="InterPro" id="IPR002172">
    <property type="entry name" value="LDrepeatLR_classA_rpt"/>
</dbReference>
<dbReference type="InterPro" id="IPR009003">
    <property type="entry name" value="Peptidase_S1_PA"/>
</dbReference>
<evidence type="ECO:0000256" key="2">
    <source>
        <dbReference type="ARBA" id="ARBA00022525"/>
    </source>
</evidence>
<evidence type="ECO:0000256" key="7">
    <source>
        <dbReference type="PROSITE-ProRule" id="PRU00302"/>
    </source>
</evidence>
<feature type="disulfide bond" evidence="6">
    <location>
        <begin position="142"/>
        <end position="160"/>
    </location>
</feature>
<evidence type="ECO:0000313" key="11">
    <source>
        <dbReference type="RefSeq" id="XP_011502562.1"/>
    </source>
</evidence>
<dbReference type="Gene3D" id="4.10.400.10">
    <property type="entry name" value="Low-density Lipoprotein Receptor"/>
    <property type="match status" value="3"/>
</dbReference>
<dbReference type="GO" id="GO:0005576">
    <property type="term" value="C:extracellular region"/>
    <property type="evidence" value="ECO:0007669"/>
    <property type="project" value="UniProtKB-SubCell"/>
</dbReference>
<dbReference type="InterPro" id="IPR043504">
    <property type="entry name" value="Peptidase_S1_PA_chymotrypsin"/>
</dbReference>
<dbReference type="SMART" id="SM00192">
    <property type="entry name" value="LDLa"/>
    <property type="match status" value="3"/>
</dbReference>
<dbReference type="FunFam" id="2.40.10.10:FF:000068">
    <property type="entry name" value="transmembrane protease serine 2"/>
    <property type="match status" value="1"/>
</dbReference>
<dbReference type="SUPFAM" id="SSF50494">
    <property type="entry name" value="Trypsin-like serine proteases"/>
    <property type="match status" value="1"/>
</dbReference>
<evidence type="ECO:0000259" key="9">
    <source>
        <dbReference type="PROSITE" id="PS50923"/>
    </source>
</evidence>
<dbReference type="SMART" id="SM00020">
    <property type="entry name" value="Tryp_SPc"/>
    <property type="match status" value="1"/>
</dbReference>
<dbReference type="AlphaFoldDB" id="A0AAJ7DZW6"/>
<evidence type="ECO:0000256" key="1">
    <source>
        <dbReference type="ARBA" id="ARBA00004613"/>
    </source>
</evidence>
<dbReference type="PANTHER" id="PTHR24252:SF7">
    <property type="entry name" value="HYALIN"/>
    <property type="match status" value="1"/>
</dbReference>
<dbReference type="Gene3D" id="2.10.70.10">
    <property type="entry name" value="Complement Module, domain 1"/>
    <property type="match status" value="1"/>
</dbReference>
<dbReference type="PROSITE" id="PS00134">
    <property type="entry name" value="TRYPSIN_HIS"/>
    <property type="match status" value="1"/>
</dbReference>
<dbReference type="GO" id="GO:0004252">
    <property type="term" value="F:serine-type endopeptidase activity"/>
    <property type="evidence" value="ECO:0007669"/>
    <property type="project" value="InterPro"/>
</dbReference>
<dbReference type="Pfam" id="PF00057">
    <property type="entry name" value="Ldl_recept_a"/>
    <property type="match status" value="3"/>
</dbReference>
<keyword evidence="5" id="KW-0325">Glycoprotein</keyword>
<dbReference type="SMART" id="SM00032">
    <property type="entry name" value="CCP"/>
    <property type="match status" value="2"/>
</dbReference>
<dbReference type="PROSITE" id="PS50240">
    <property type="entry name" value="TRYPSIN_DOM"/>
    <property type="match status" value="1"/>
</dbReference>
<dbReference type="SUPFAM" id="SSF57535">
    <property type="entry name" value="Complement control module/SCR domain"/>
    <property type="match status" value="1"/>
</dbReference>
<dbReference type="CDD" id="cd00190">
    <property type="entry name" value="Tryp_SPc"/>
    <property type="match status" value="1"/>
</dbReference>
<dbReference type="PROSITE" id="PS50923">
    <property type="entry name" value="SUSHI"/>
    <property type="match status" value="1"/>
</dbReference>
<dbReference type="GO" id="GO:0006508">
    <property type="term" value="P:proteolysis"/>
    <property type="evidence" value="ECO:0007669"/>
    <property type="project" value="InterPro"/>
</dbReference>
<dbReference type="InterPro" id="IPR001254">
    <property type="entry name" value="Trypsin_dom"/>
</dbReference>
<evidence type="ECO:0000259" key="8">
    <source>
        <dbReference type="PROSITE" id="PS50240"/>
    </source>
</evidence>
<accession>A0AAJ7DZW6</accession>
<keyword evidence="2" id="KW-0964">Secreted</keyword>
<sequence>MNKLLIEILTGLNKRSQYLAPSFVDCVDQSDESIEICQNYVCPNHTFKCSYGGCIHDEIVCDGIKDCIDGKDEAKDLCTALNCKNDDCRKYTCKNDEFSCENTGQCIPMNKVCDGTHQCQDATDEKSDICKNRSCSKDYFRCAYGGCVPSSSQCNLRADCYDWSDEDDDTCGNSLPEGACNLPLVEPGTWYNVGNCERCRPGSTVPELTRLEFNCYGNTSIEGASIAYCQGSRWLPSLPTCLSASSTKKCPIVNSPGAIQYCEIKQGVKAGLTSCNHPASIGTRISLKCHHFYERERGSSHITCLHDGTWSQIPLSCRPTCGIRTSALATMIIRGWKPSPKEDIPWHATLFSYENGLWNFFCGGTLITEKIVLTAGHCIWKTSPDTIKVLLDSNSSNFTNQNKETQIRDIDRIELHGSYQDYEGNYGSDLALLIFKNPALINPRVLPACIDWSSRYDVTQRIGEVGFIAGMGVTENDTFSSNLRIVSAQIISEDVCRKKEMPDFRKYLTYTSFCAGWANGTAVCNGDSGGGFLLQRPNTNIWEVHGIVSLSPRRLGGFLCDPNYYTVFTKIGKRSNEKSRR</sequence>
<name>A0AAJ7DZW6_9HYME</name>
<protein>
    <submittedName>
        <fullName evidence="11">Prolow-density lipoprotein receptor-related protein 1-like</fullName>
    </submittedName>
</protein>
<dbReference type="PROSITE" id="PS50068">
    <property type="entry name" value="LDLRA_2"/>
    <property type="match status" value="3"/>
</dbReference>
<dbReference type="CDD" id="cd00033">
    <property type="entry name" value="CCP"/>
    <property type="match status" value="1"/>
</dbReference>
<feature type="disulfide bond" evidence="6">
    <location>
        <begin position="42"/>
        <end position="54"/>
    </location>
</feature>
<feature type="disulfide bond" evidence="6">
    <location>
        <begin position="135"/>
        <end position="147"/>
    </location>
</feature>
<dbReference type="Gene3D" id="2.40.10.10">
    <property type="entry name" value="Trypsin-like serine proteases"/>
    <property type="match status" value="1"/>
</dbReference>
<proteinExistence type="predicted"/>
<dbReference type="KEGG" id="csol:105365961"/>
<evidence type="ECO:0000256" key="6">
    <source>
        <dbReference type="PROSITE-ProRule" id="PRU00124"/>
    </source>
</evidence>
<dbReference type="Proteomes" id="UP000695007">
    <property type="component" value="Unplaced"/>
</dbReference>
<dbReference type="GeneID" id="105365961"/>
<comment type="subcellular location">
    <subcellularLocation>
        <location evidence="1">Secreted</location>
    </subcellularLocation>
</comment>
<dbReference type="FunFam" id="2.40.10.10:FF:000054">
    <property type="entry name" value="Complement C1r subcomponent"/>
    <property type="match status" value="1"/>
</dbReference>
<comment type="caution">
    <text evidence="7">Lacks conserved residue(s) required for the propagation of feature annotation.</text>
</comment>
<feature type="domain" description="Peptidase S1" evidence="8">
    <location>
        <begin position="332"/>
        <end position="581"/>
    </location>
</feature>
<dbReference type="PANTHER" id="PTHR24252">
    <property type="entry name" value="ACROSIN-RELATED"/>
    <property type="match status" value="1"/>
</dbReference>
<keyword evidence="7" id="KW-0768">Sushi</keyword>